<evidence type="ECO:0000313" key="3">
    <source>
        <dbReference type="EMBL" id="CAG8600163.1"/>
    </source>
</evidence>
<dbReference type="AlphaFoldDB" id="A0A9N9GG64"/>
<feature type="region of interest" description="Disordered" evidence="1">
    <location>
        <begin position="317"/>
        <end position="349"/>
    </location>
</feature>
<comment type="caution">
    <text evidence="3">The sequence shown here is derived from an EMBL/GenBank/DDBJ whole genome shotgun (WGS) entry which is preliminary data.</text>
</comment>
<proteinExistence type="predicted"/>
<feature type="transmembrane region" description="Helical" evidence="2">
    <location>
        <begin position="139"/>
        <end position="158"/>
    </location>
</feature>
<dbReference type="EMBL" id="CAJVPJ010001682">
    <property type="protein sequence ID" value="CAG8600163.1"/>
    <property type="molecule type" value="Genomic_DNA"/>
</dbReference>
<protein>
    <submittedName>
        <fullName evidence="3">9222_t:CDS:1</fullName>
    </submittedName>
</protein>
<reference evidence="3" key="1">
    <citation type="submission" date="2021-06" db="EMBL/GenBank/DDBJ databases">
        <authorList>
            <person name="Kallberg Y."/>
            <person name="Tangrot J."/>
            <person name="Rosling A."/>
        </authorList>
    </citation>
    <scope>NUCLEOTIDE SEQUENCE</scope>
    <source>
        <strain evidence="3">IA702</strain>
    </source>
</reference>
<gene>
    <name evidence="3" type="ORF">POCULU_LOCUS7420</name>
</gene>
<accession>A0A9N9GG64</accession>
<dbReference type="OrthoDB" id="10321535at2759"/>
<keyword evidence="4" id="KW-1185">Reference proteome</keyword>
<organism evidence="3 4">
    <name type="scientific">Paraglomus occultum</name>
    <dbReference type="NCBI Taxonomy" id="144539"/>
    <lineage>
        <taxon>Eukaryota</taxon>
        <taxon>Fungi</taxon>
        <taxon>Fungi incertae sedis</taxon>
        <taxon>Mucoromycota</taxon>
        <taxon>Glomeromycotina</taxon>
        <taxon>Glomeromycetes</taxon>
        <taxon>Paraglomerales</taxon>
        <taxon>Paraglomeraceae</taxon>
        <taxon>Paraglomus</taxon>
    </lineage>
</organism>
<evidence type="ECO:0000256" key="1">
    <source>
        <dbReference type="SAM" id="MobiDB-lite"/>
    </source>
</evidence>
<dbReference type="Proteomes" id="UP000789572">
    <property type="component" value="Unassembled WGS sequence"/>
</dbReference>
<sequence length="349" mass="39264">MSELGTQRRRTFQTQATQTIQAPSAAHAIGETLPISSLEEPERESVEVRILVDYSRKTWGAWRRFAVWRKPRLSKTFPEELIGHMDPAVYSERINRIHACIDRQQFARWMAFTAEIIDYIGAITIVAFTVANVEEAVPYTRIMIILMLAFHVVTMNVVRLQRIKAQAKYDEMAKEWSSSTVKYEFEPRGLWLGHRMLLTIVVTHRSQAFDPDPETLPPPPPVYTQEEAPPPSYSLHVDANEGLPDTVSLPPPKRFSVPVITIHSEADTINTGCETPLMADSSSVYELFGGRIRTETSADTDSSSVHEMISVGIHPIESQEDETTNSSDIAVYDSSLTPLIPSHTRNDDG</sequence>
<name>A0A9N9GG64_9GLOM</name>
<keyword evidence="2" id="KW-0472">Membrane</keyword>
<feature type="transmembrane region" description="Helical" evidence="2">
    <location>
        <begin position="116"/>
        <end position="133"/>
    </location>
</feature>
<evidence type="ECO:0000313" key="4">
    <source>
        <dbReference type="Proteomes" id="UP000789572"/>
    </source>
</evidence>
<keyword evidence="2" id="KW-1133">Transmembrane helix</keyword>
<evidence type="ECO:0000256" key="2">
    <source>
        <dbReference type="SAM" id="Phobius"/>
    </source>
</evidence>
<keyword evidence="2" id="KW-0812">Transmembrane</keyword>